<evidence type="ECO:0000313" key="2">
    <source>
        <dbReference type="Proteomes" id="UP000036334"/>
    </source>
</evidence>
<dbReference type="EMBL" id="LDPR01000002">
    <property type="protein sequence ID" value="KLO38339.1"/>
    <property type="molecule type" value="Genomic_DNA"/>
</dbReference>
<dbReference type="AlphaFoldDB" id="A0A0I9TCH6"/>
<protein>
    <submittedName>
        <fullName evidence="1">Uncharacterized protein</fullName>
    </submittedName>
</protein>
<keyword evidence="2" id="KW-1185">Reference proteome</keyword>
<dbReference type="Proteomes" id="UP000036334">
    <property type="component" value="Unassembled WGS sequence"/>
</dbReference>
<dbReference type="PATRIC" id="fig|29311.18.peg.2238"/>
<sequence>MTAAPPDDEFMSPEEFSDFVKTANQDVARPMCVGSLQPPLKRRAAKHSRSHVADLHPHGICATCGQDYPVLVDGTLASHPAGIPWPDVDHRYLRAERTDRRQLKMAAPITGLSTFRRERGAHVDDAATAEAFVEFGAARMHFETTDKWPSLSGCREWRATVRVSALDGHRDDIADIEVAAAQFLVLHGMRRAHLPHRVPYVCGPGGSGWVEGAGRMTNCSTAAVAQPATNTQRTFRCLIQVQIIAAMTGTNRRAVWCWLRKTTGTSRMLMASDHRSQVGTLSAITPRRVI</sequence>
<reference evidence="1 2" key="1">
    <citation type="submission" date="2015-05" db="EMBL/GenBank/DDBJ databases">
        <title>Genome sequence of Mycobacterium haemophilum.</title>
        <authorList>
            <person name="Greninger A.L."/>
            <person name="Cunningham G."/>
            <person name="Miller S."/>
        </authorList>
    </citation>
    <scope>NUCLEOTIDE SEQUENCE [LARGE SCALE GENOMIC DNA]</scope>
    <source>
        <strain evidence="2">UC1</strain>
    </source>
</reference>
<evidence type="ECO:0000313" key="1">
    <source>
        <dbReference type="EMBL" id="KLO38339.1"/>
    </source>
</evidence>
<accession>A0A0I9TCH6</accession>
<gene>
    <name evidence="1" type="ORF">ABH38_02530</name>
</gene>
<organism evidence="1 2">
    <name type="scientific">Mycobacterium haemophilum</name>
    <dbReference type="NCBI Taxonomy" id="29311"/>
    <lineage>
        <taxon>Bacteria</taxon>
        <taxon>Bacillati</taxon>
        <taxon>Actinomycetota</taxon>
        <taxon>Actinomycetes</taxon>
        <taxon>Mycobacteriales</taxon>
        <taxon>Mycobacteriaceae</taxon>
        <taxon>Mycobacterium</taxon>
    </lineage>
</organism>
<comment type="caution">
    <text evidence="1">The sequence shown here is derived from an EMBL/GenBank/DDBJ whole genome shotgun (WGS) entry which is preliminary data.</text>
</comment>
<proteinExistence type="predicted"/>
<name>A0A0I9TCH6_9MYCO</name>